<dbReference type="AlphaFoldDB" id="A0A8K0H9M8"/>
<gene>
    <name evidence="1" type="ORF">FNV43_RR09229</name>
</gene>
<protein>
    <submittedName>
        <fullName evidence="1">Uncharacterized protein</fullName>
    </submittedName>
</protein>
<evidence type="ECO:0000313" key="2">
    <source>
        <dbReference type="Proteomes" id="UP000796880"/>
    </source>
</evidence>
<dbReference type="Proteomes" id="UP000796880">
    <property type="component" value="Unassembled WGS sequence"/>
</dbReference>
<sequence>MGDLLGSLTKSHTVGHAVAKLGQYRLERDQRSPVESVRPDRGTPVWGVTGGIRACTQPEVCRRGRWAPKGVDCDDLSGRVREAPSVGVLQGSLTKPHTVGCAVAKLRTISVGKGPKEPGKR</sequence>
<reference evidence="1" key="1">
    <citation type="submission" date="2020-03" db="EMBL/GenBank/DDBJ databases">
        <title>A high-quality chromosome-level genome assembly of a woody plant with both climbing and erect habits, Rhamnella rubrinervis.</title>
        <authorList>
            <person name="Lu Z."/>
            <person name="Yang Y."/>
            <person name="Zhu X."/>
            <person name="Sun Y."/>
        </authorList>
    </citation>
    <scope>NUCLEOTIDE SEQUENCE</scope>
    <source>
        <strain evidence="1">BYM</strain>
        <tissue evidence="1">Leaf</tissue>
    </source>
</reference>
<name>A0A8K0H9M8_9ROSA</name>
<comment type="caution">
    <text evidence="1">The sequence shown here is derived from an EMBL/GenBank/DDBJ whole genome shotgun (WGS) entry which is preliminary data.</text>
</comment>
<accession>A0A8K0H9M8</accession>
<proteinExistence type="predicted"/>
<keyword evidence="2" id="KW-1185">Reference proteome</keyword>
<organism evidence="1 2">
    <name type="scientific">Rhamnella rubrinervis</name>
    <dbReference type="NCBI Taxonomy" id="2594499"/>
    <lineage>
        <taxon>Eukaryota</taxon>
        <taxon>Viridiplantae</taxon>
        <taxon>Streptophyta</taxon>
        <taxon>Embryophyta</taxon>
        <taxon>Tracheophyta</taxon>
        <taxon>Spermatophyta</taxon>
        <taxon>Magnoliopsida</taxon>
        <taxon>eudicotyledons</taxon>
        <taxon>Gunneridae</taxon>
        <taxon>Pentapetalae</taxon>
        <taxon>rosids</taxon>
        <taxon>fabids</taxon>
        <taxon>Rosales</taxon>
        <taxon>Rhamnaceae</taxon>
        <taxon>rhamnoid group</taxon>
        <taxon>Rhamneae</taxon>
        <taxon>Rhamnella</taxon>
    </lineage>
</organism>
<evidence type="ECO:0000313" key="1">
    <source>
        <dbReference type="EMBL" id="KAF3448516.1"/>
    </source>
</evidence>
<dbReference type="EMBL" id="VOIH02000004">
    <property type="protein sequence ID" value="KAF3448516.1"/>
    <property type="molecule type" value="Genomic_DNA"/>
</dbReference>